<comment type="caution">
    <text evidence="1">The sequence shown here is derived from an EMBL/GenBank/DDBJ whole genome shotgun (WGS) entry which is preliminary data.</text>
</comment>
<accession>A0ABX0X776</accession>
<gene>
    <name evidence="1" type="ORF">GGR27_000349</name>
</gene>
<dbReference type="RefSeq" id="WP_168035670.1">
    <property type="nucleotide sequence ID" value="NZ_JAATJH010000001.1"/>
</dbReference>
<keyword evidence="2" id="KW-1185">Reference proteome</keyword>
<sequence>MLKEFKNLSPAETQVMYEAIPLITILVAGADEDMDEVELAEAKRLADIRGFNNLGHIIAYYEHVTVNLAERINQLSQELPNEVVPRQAEIGQRLSKLNTIFPILPAPFAYLYYRDFKSFAHHIAEANGGFLRYMTIGPREAKVVDLPMVTPVPRPSEIDFPDLP</sequence>
<evidence type="ECO:0000313" key="2">
    <source>
        <dbReference type="Proteomes" id="UP000770785"/>
    </source>
</evidence>
<organism evidence="1 2">
    <name type="scientific">Neolewinella antarctica</name>
    <dbReference type="NCBI Taxonomy" id="442734"/>
    <lineage>
        <taxon>Bacteria</taxon>
        <taxon>Pseudomonadati</taxon>
        <taxon>Bacteroidota</taxon>
        <taxon>Saprospiria</taxon>
        <taxon>Saprospirales</taxon>
        <taxon>Lewinellaceae</taxon>
        <taxon>Neolewinella</taxon>
    </lineage>
</organism>
<dbReference type="Proteomes" id="UP000770785">
    <property type="component" value="Unassembled WGS sequence"/>
</dbReference>
<protein>
    <submittedName>
        <fullName evidence="1">Uncharacterized protein</fullName>
    </submittedName>
</protein>
<name>A0ABX0X776_9BACT</name>
<reference evidence="1 2" key="1">
    <citation type="submission" date="2020-03" db="EMBL/GenBank/DDBJ databases">
        <title>Genomic Encyclopedia of Type Strains, Phase IV (KMG-IV): sequencing the most valuable type-strain genomes for metagenomic binning, comparative biology and taxonomic classification.</title>
        <authorList>
            <person name="Goeker M."/>
        </authorList>
    </citation>
    <scope>NUCLEOTIDE SEQUENCE [LARGE SCALE GENOMIC DNA]</scope>
    <source>
        <strain evidence="1 2">DSM 105096</strain>
    </source>
</reference>
<evidence type="ECO:0000313" key="1">
    <source>
        <dbReference type="EMBL" id="NJC24868.1"/>
    </source>
</evidence>
<proteinExistence type="predicted"/>
<dbReference type="EMBL" id="JAATJH010000001">
    <property type="protein sequence ID" value="NJC24868.1"/>
    <property type="molecule type" value="Genomic_DNA"/>
</dbReference>